<accession>A0A0H5Q7X1</accession>
<organism evidence="1">
    <name type="scientific">uncultured prokaryote</name>
    <dbReference type="NCBI Taxonomy" id="198431"/>
    <lineage>
        <taxon>unclassified sequences</taxon>
        <taxon>environmental samples</taxon>
    </lineage>
</organism>
<reference evidence="1" key="2">
    <citation type="submission" date="2015-07" db="EMBL/GenBank/DDBJ databases">
        <title>Plasmids, circular viruses and viroids from rat gut.</title>
        <authorList>
            <person name="Jorgensen T.J."/>
            <person name="Hansen M.A."/>
            <person name="Xu Z."/>
            <person name="Tabak M.A."/>
            <person name="Sorensen S.J."/>
            <person name="Hansen L.H."/>
        </authorList>
    </citation>
    <scope>NUCLEOTIDE SEQUENCE</scope>
    <source>
        <strain evidence="1">RGRH1847</strain>
    </source>
</reference>
<evidence type="ECO:0000313" key="1">
    <source>
        <dbReference type="EMBL" id="CRY98106.1"/>
    </source>
</evidence>
<dbReference type="EMBL" id="LN854341">
    <property type="protein sequence ID" value="CRY98106.1"/>
    <property type="molecule type" value="Genomic_DNA"/>
</dbReference>
<sequence length="37" mass="4405">MKNPILNVVEYHLSRAETPDQIICWAVTIWLTNELHR</sequence>
<dbReference type="AlphaFoldDB" id="A0A0H5Q7X1"/>
<reference evidence="1" key="1">
    <citation type="submission" date="2015-06" db="EMBL/GenBank/DDBJ databases">
        <authorList>
            <person name="Joergensen T."/>
        </authorList>
    </citation>
    <scope>NUCLEOTIDE SEQUENCE</scope>
    <source>
        <strain evidence="1">RGRH1847</strain>
    </source>
</reference>
<protein>
    <submittedName>
        <fullName evidence="1">Uncharacterized protein</fullName>
    </submittedName>
</protein>
<name>A0A0H5Q7X1_9ZZZZ</name>
<proteinExistence type="predicted"/>